<gene>
    <name evidence="2" type="ORF">GCM10010451_17230</name>
</gene>
<feature type="compositionally biased region" description="Low complexity" evidence="1">
    <location>
        <begin position="103"/>
        <end position="116"/>
    </location>
</feature>
<name>A0ABP6P6F2_9ACTN</name>
<evidence type="ECO:0000256" key="1">
    <source>
        <dbReference type="SAM" id="MobiDB-lite"/>
    </source>
</evidence>
<evidence type="ECO:0000313" key="3">
    <source>
        <dbReference type="Proteomes" id="UP001501866"/>
    </source>
</evidence>
<proteinExistence type="predicted"/>
<reference evidence="3" key="1">
    <citation type="journal article" date="2019" name="Int. J. Syst. Evol. Microbiol.">
        <title>The Global Catalogue of Microorganisms (GCM) 10K type strain sequencing project: providing services to taxonomists for standard genome sequencing and annotation.</title>
        <authorList>
            <consortium name="The Broad Institute Genomics Platform"/>
            <consortium name="The Broad Institute Genome Sequencing Center for Infectious Disease"/>
            <person name="Wu L."/>
            <person name="Ma J."/>
        </authorList>
    </citation>
    <scope>NUCLEOTIDE SEQUENCE [LARGE SCALE GENOMIC DNA]</scope>
    <source>
        <strain evidence="3">JCM 9095</strain>
    </source>
</reference>
<evidence type="ECO:0000313" key="2">
    <source>
        <dbReference type="EMBL" id="GAA3169303.1"/>
    </source>
</evidence>
<comment type="caution">
    <text evidence="2">The sequence shown here is derived from an EMBL/GenBank/DDBJ whole genome shotgun (WGS) entry which is preliminary data.</text>
</comment>
<protein>
    <submittedName>
        <fullName evidence="2">Uncharacterized protein</fullName>
    </submittedName>
</protein>
<feature type="region of interest" description="Disordered" evidence="1">
    <location>
        <begin position="68"/>
        <end position="139"/>
    </location>
</feature>
<organism evidence="2 3">
    <name type="scientific">Streptomyces virens</name>
    <dbReference type="NCBI Taxonomy" id="285572"/>
    <lineage>
        <taxon>Bacteria</taxon>
        <taxon>Bacillati</taxon>
        <taxon>Actinomycetota</taxon>
        <taxon>Actinomycetes</taxon>
        <taxon>Kitasatosporales</taxon>
        <taxon>Streptomycetaceae</taxon>
        <taxon>Streptomyces</taxon>
    </lineage>
</organism>
<dbReference type="EMBL" id="BAAAUH010000008">
    <property type="protein sequence ID" value="GAA3169303.1"/>
    <property type="molecule type" value="Genomic_DNA"/>
</dbReference>
<keyword evidence="3" id="KW-1185">Reference proteome</keyword>
<dbReference type="Proteomes" id="UP001501866">
    <property type="component" value="Unassembled WGS sequence"/>
</dbReference>
<accession>A0ABP6P6F2</accession>
<sequence length="139" mass="14435">MIIAMPRPAAETAEQTVSAIIRSSRAACGRDGRFVPSILHLPYPAGPCSGRHIRDISGSAHPQVEVEVGAGRGRRAHRSGQNPGFGDGKTGAPGRRKERDPYGSSPGSTGSTWPCGRCPGGGSARPDWVVRGPAGRLEG</sequence>